<comment type="caution">
    <text evidence="1">The sequence shown here is derived from an EMBL/GenBank/DDBJ whole genome shotgun (WGS) entry which is preliminary data.</text>
</comment>
<evidence type="ECO:0000313" key="2">
    <source>
        <dbReference type="Proteomes" id="UP001177021"/>
    </source>
</evidence>
<accession>A0ACB0M3Z1</accession>
<keyword evidence="2" id="KW-1185">Reference proteome</keyword>
<organism evidence="1 2">
    <name type="scientific">Trifolium pratense</name>
    <name type="common">Red clover</name>
    <dbReference type="NCBI Taxonomy" id="57577"/>
    <lineage>
        <taxon>Eukaryota</taxon>
        <taxon>Viridiplantae</taxon>
        <taxon>Streptophyta</taxon>
        <taxon>Embryophyta</taxon>
        <taxon>Tracheophyta</taxon>
        <taxon>Spermatophyta</taxon>
        <taxon>Magnoliopsida</taxon>
        <taxon>eudicotyledons</taxon>
        <taxon>Gunneridae</taxon>
        <taxon>Pentapetalae</taxon>
        <taxon>rosids</taxon>
        <taxon>fabids</taxon>
        <taxon>Fabales</taxon>
        <taxon>Fabaceae</taxon>
        <taxon>Papilionoideae</taxon>
        <taxon>50 kb inversion clade</taxon>
        <taxon>NPAAA clade</taxon>
        <taxon>Hologalegina</taxon>
        <taxon>IRL clade</taxon>
        <taxon>Trifolieae</taxon>
        <taxon>Trifolium</taxon>
    </lineage>
</organism>
<gene>
    <name evidence="1" type="ORF">MILVUS5_LOCUS38373</name>
</gene>
<proteinExistence type="predicted"/>
<protein>
    <submittedName>
        <fullName evidence="1">Uncharacterized protein</fullName>
    </submittedName>
</protein>
<dbReference type="EMBL" id="CASHSV030000716">
    <property type="protein sequence ID" value="CAJ2675318.1"/>
    <property type="molecule type" value="Genomic_DNA"/>
</dbReference>
<evidence type="ECO:0000313" key="1">
    <source>
        <dbReference type="EMBL" id="CAJ2675318.1"/>
    </source>
</evidence>
<reference evidence="1" key="1">
    <citation type="submission" date="2023-10" db="EMBL/GenBank/DDBJ databases">
        <authorList>
            <person name="Rodriguez Cubillos JULIANA M."/>
            <person name="De Vega J."/>
        </authorList>
    </citation>
    <scope>NUCLEOTIDE SEQUENCE</scope>
</reference>
<name>A0ACB0M3Z1_TRIPR</name>
<dbReference type="Proteomes" id="UP001177021">
    <property type="component" value="Unassembled WGS sequence"/>
</dbReference>
<sequence length="344" mass="39631">MLSYNIFYFVLLILQHSILKLNQMASPIAKPQKRLGEFLNEQQEPFMLELYLLERGYSNKWCLNEDSLKKRKRNVLLPFSKVLISIVNKLAFHSQSSTLQNRDNGQRKKHANCNVQFSSASSFTMFNLCSNVDVERTSISSHKDQTFKECNMRWQKQSCIEGRPDSLVKIPLGSVLNVNEDVEEMPKKMTEDSLLSVAIMNLFGLSMKKEDCTNVLQDYLPKPHVSQVLKSKRVTHKIKKLLLFDCVRDINITLPTKKERNQVCRQSMGPTEFEKLNCQGTREWGQNSENGLMSLLTIDYLDSVMEWSKFVPEVKDISFEITDAILDIMNNEIVSEMIGTLTPT</sequence>